<organism evidence="10">
    <name type="scientific">Clostridium symbiosum</name>
    <name type="common">Bacteroides symbiosus</name>
    <dbReference type="NCBI Taxonomy" id="1512"/>
    <lineage>
        <taxon>Bacteria</taxon>
        <taxon>Bacillati</taxon>
        <taxon>Bacillota</taxon>
        <taxon>Clostridia</taxon>
        <taxon>Lachnospirales</taxon>
        <taxon>Lachnospiraceae</taxon>
        <taxon>Otoolea</taxon>
    </lineage>
</organism>
<dbReference type="PANTHER" id="PTHR23429">
    <property type="entry name" value="GLUCOSE-6-PHOSPHATE 1-DEHYDROGENASE G6PD"/>
    <property type="match status" value="1"/>
</dbReference>
<comment type="similarity">
    <text evidence="2 7">Belongs to the glucose-6-phosphate dehydrogenase family.</text>
</comment>
<feature type="binding site" evidence="7">
    <location>
        <position position="159"/>
    </location>
    <ligand>
        <name>NADP(+)</name>
        <dbReference type="ChEBI" id="CHEBI:58349"/>
    </ligand>
</feature>
<feature type="binding site" evidence="7">
    <location>
        <position position="193"/>
    </location>
    <ligand>
        <name>substrate</name>
    </ligand>
</feature>
<dbReference type="Gene3D" id="3.30.360.10">
    <property type="entry name" value="Dihydrodipicolinate Reductase, domain 2"/>
    <property type="match status" value="1"/>
</dbReference>
<feature type="binding site" evidence="7">
    <location>
        <position position="62"/>
    </location>
    <ligand>
        <name>NADP(+)</name>
        <dbReference type="ChEBI" id="CHEBI:58349"/>
    </ligand>
</feature>
<evidence type="ECO:0000256" key="4">
    <source>
        <dbReference type="ARBA" id="ARBA00022857"/>
    </source>
</evidence>
<dbReference type="HAMAP" id="MF_00966">
    <property type="entry name" value="G6PD"/>
    <property type="match status" value="1"/>
</dbReference>
<feature type="binding site" evidence="7">
    <location>
        <position position="339"/>
    </location>
    <ligand>
        <name>substrate</name>
    </ligand>
</feature>
<dbReference type="InterPro" id="IPR036291">
    <property type="entry name" value="NAD(P)-bd_dom_sf"/>
</dbReference>
<dbReference type="Gene3D" id="3.40.50.720">
    <property type="entry name" value="NAD(P)-binding Rossmann-like Domain"/>
    <property type="match status" value="1"/>
</dbReference>
<dbReference type="Pfam" id="PF02781">
    <property type="entry name" value="G6PD_C"/>
    <property type="match status" value="1"/>
</dbReference>
<proteinExistence type="inferred from homology"/>
<feature type="binding site" evidence="7">
    <location>
        <begin position="104"/>
        <end position="105"/>
    </location>
    <ligand>
        <name>NADP(+)</name>
        <dbReference type="ChEBI" id="CHEBI:58349"/>
    </ligand>
</feature>
<dbReference type="PANTHER" id="PTHR23429:SF0">
    <property type="entry name" value="GLUCOSE-6-PHOSPHATE 1-DEHYDROGENASE"/>
    <property type="match status" value="1"/>
</dbReference>
<dbReference type="EC" id="1.1.1.49" evidence="7"/>
<evidence type="ECO:0000256" key="6">
    <source>
        <dbReference type="ARBA" id="ARBA00023277"/>
    </source>
</evidence>
<dbReference type="AlphaFoldDB" id="A0A6N2ZYD2"/>
<comment type="caution">
    <text evidence="7">Lacks conserved residue(s) required for the propagation of feature annotation.</text>
</comment>
<feature type="domain" description="Glucose-6-phosphate dehydrogenase NAD-binding" evidence="8">
    <location>
        <begin position="26"/>
        <end position="198"/>
    </location>
</feature>
<dbReference type="InterPro" id="IPR019796">
    <property type="entry name" value="G6P_DH_AS"/>
</dbReference>
<comment type="pathway">
    <text evidence="1 7">Carbohydrate degradation; pentose phosphate pathway; D-ribulose 5-phosphate from D-glucose 6-phosphate (oxidative stage): step 1/3.</text>
</comment>
<feature type="binding site" evidence="7">
    <location>
        <position position="189"/>
    </location>
    <ligand>
        <name>substrate</name>
    </ligand>
</feature>
<protein>
    <recommendedName>
        <fullName evidence="7">Glucose-6-phosphate 1-dehydrogenase</fullName>
        <shortName evidence="7">G6PD</shortName>
        <ecNumber evidence="7">1.1.1.49</ecNumber>
    </recommendedName>
</protein>
<dbReference type="SUPFAM" id="SSF51735">
    <property type="entry name" value="NAD(P)-binding Rossmann-fold domains"/>
    <property type="match status" value="1"/>
</dbReference>
<dbReference type="InterPro" id="IPR022674">
    <property type="entry name" value="G6P_DH_NAD-bd"/>
</dbReference>
<feature type="domain" description="Glucose-6-phosphate dehydrogenase C-terminal" evidence="9">
    <location>
        <begin position="201"/>
        <end position="478"/>
    </location>
</feature>
<dbReference type="PRINTS" id="PR00079">
    <property type="entry name" value="G6PDHDRGNASE"/>
</dbReference>
<keyword evidence="4 7" id="KW-0521">NADP</keyword>
<dbReference type="GO" id="GO:0009051">
    <property type="term" value="P:pentose-phosphate shunt, oxidative branch"/>
    <property type="evidence" value="ECO:0007669"/>
    <property type="project" value="TreeGrafter"/>
</dbReference>
<dbReference type="PROSITE" id="PS00069">
    <property type="entry name" value="G6P_DEHYDROGENASE"/>
    <property type="match status" value="1"/>
</dbReference>
<feature type="binding site" evidence="7">
    <location>
        <position position="246"/>
    </location>
    <ligand>
        <name>substrate</name>
    </ligand>
</feature>
<dbReference type="Pfam" id="PF00479">
    <property type="entry name" value="G6PD_N"/>
    <property type="match status" value="1"/>
</dbReference>
<name>A0A6N2ZYD2_CLOSY</name>
<keyword evidence="6 7" id="KW-0119">Carbohydrate metabolism</keyword>
<evidence type="ECO:0000256" key="7">
    <source>
        <dbReference type="HAMAP-Rule" id="MF_00966"/>
    </source>
</evidence>
<dbReference type="GO" id="GO:0004345">
    <property type="term" value="F:glucose-6-phosphate dehydrogenase activity"/>
    <property type="evidence" value="ECO:0007669"/>
    <property type="project" value="UniProtKB-UniRule"/>
</dbReference>
<dbReference type="InterPro" id="IPR022675">
    <property type="entry name" value="G6P_DH_C"/>
</dbReference>
<sequence>MSGQTGTAFSTMIGGLSMNKEQIFTIFGGTGDLTFRKLLPALYNIEASDDKVFCPRVVVIGRRDYTSETYRTMAREWVEKFARLHFKEETYQKLAERILYYRMDFTDEKEYGGLDSFYKKMGAGNHIFYFAVAPRYFSTIVNGLKSVAGAEHGKVVLEKPFGEDLSSAAELNRTMESFFKPDHIYRIDHYLGKEMVRNIQIIRFANPIFSNVWDAEHIECIQISAMEEVGVETRGGYYDHSGALKDMVQNHLFQILTIVAMEQPGSLAVEDMHREQIKVLRALQVPEDISQSMVLGQYGGYREEPSVDRNSSTETYAALKLSVDNDRWRGMPFYVRTGKKLGRREMQVAVVFKSPAPGLESNILNIKIQPTEGVYLQFNIKKPGETEESIQAKMDFCQSCSYVNRMNTPEAYERLLGACMRGERSWFSQWDQVETSWNYVDEVREKYREMGLPVHIYEQGSAGPEAADALLGRDGHSWFD</sequence>
<dbReference type="NCBIfam" id="TIGR00871">
    <property type="entry name" value="zwf"/>
    <property type="match status" value="1"/>
</dbReference>
<evidence type="ECO:0000259" key="8">
    <source>
        <dbReference type="Pfam" id="PF00479"/>
    </source>
</evidence>
<dbReference type="GO" id="GO:0050661">
    <property type="term" value="F:NADP binding"/>
    <property type="evidence" value="ECO:0007669"/>
    <property type="project" value="UniProtKB-UniRule"/>
</dbReference>
<feature type="active site" description="Proton acceptor" evidence="7">
    <location>
        <position position="251"/>
    </location>
</feature>
<accession>A0A6N2ZYD2</accession>
<keyword evidence="3 7" id="KW-0313">Glucose metabolism</keyword>
<evidence type="ECO:0000256" key="2">
    <source>
        <dbReference type="ARBA" id="ARBA00009975"/>
    </source>
</evidence>
<evidence type="ECO:0000313" key="10">
    <source>
        <dbReference type="EMBL" id="VYT82670.1"/>
    </source>
</evidence>
<evidence type="ECO:0000256" key="3">
    <source>
        <dbReference type="ARBA" id="ARBA00022526"/>
    </source>
</evidence>
<dbReference type="GO" id="GO:0006006">
    <property type="term" value="P:glucose metabolic process"/>
    <property type="evidence" value="ECO:0007669"/>
    <property type="project" value="UniProtKB-KW"/>
</dbReference>
<keyword evidence="5 7" id="KW-0560">Oxidoreductase</keyword>
<reference evidence="10" key="1">
    <citation type="submission" date="2019-11" db="EMBL/GenBank/DDBJ databases">
        <authorList>
            <person name="Feng L."/>
        </authorList>
    </citation>
    <scope>NUCLEOTIDE SEQUENCE</scope>
    <source>
        <strain evidence="10">CsymbiosumLFYP84</strain>
    </source>
</reference>
<dbReference type="GO" id="GO:0005829">
    <property type="term" value="C:cytosol"/>
    <property type="evidence" value="ECO:0007669"/>
    <property type="project" value="TreeGrafter"/>
</dbReference>
<evidence type="ECO:0000259" key="9">
    <source>
        <dbReference type="Pfam" id="PF02781"/>
    </source>
</evidence>
<dbReference type="PIRSF" id="PIRSF000110">
    <property type="entry name" value="G6PD"/>
    <property type="match status" value="1"/>
</dbReference>
<comment type="function">
    <text evidence="7">Catalyzes the oxidation of glucose 6-phosphate to 6-phosphogluconolactone.</text>
</comment>
<dbReference type="InterPro" id="IPR001282">
    <property type="entry name" value="G6P_DH"/>
</dbReference>
<dbReference type="SUPFAM" id="SSF55347">
    <property type="entry name" value="Glyceraldehyde-3-phosphate dehydrogenase-like, C-terminal domain"/>
    <property type="match status" value="1"/>
</dbReference>
<feature type="binding site" evidence="7">
    <location>
        <position position="227"/>
    </location>
    <ligand>
        <name>substrate</name>
    </ligand>
</feature>
<dbReference type="UniPathway" id="UPA00115">
    <property type="reaction ID" value="UER00408"/>
</dbReference>
<evidence type="ECO:0000256" key="1">
    <source>
        <dbReference type="ARBA" id="ARBA00004937"/>
    </source>
</evidence>
<comment type="catalytic activity">
    <reaction evidence="7">
        <text>D-glucose 6-phosphate + NADP(+) = 6-phospho-D-glucono-1,5-lactone + NADPH + H(+)</text>
        <dbReference type="Rhea" id="RHEA:15841"/>
        <dbReference type="ChEBI" id="CHEBI:15378"/>
        <dbReference type="ChEBI" id="CHEBI:57783"/>
        <dbReference type="ChEBI" id="CHEBI:57955"/>
        <dbReference type="ChEBI" id="CHEBI:58349"/>
        <dbReference type="ChEBI" id="CHEBI:61548"/>
        <dbReference type="EC" id="1.1.1.49"/>
    </reaction>
</comment>
<gene>
    <name evidence="7 10" type="primary">zwf</name>
    <name evidence="10" type="ORF">CSLFYP84_00674</name>
</gene>
<evidence type="ECO:0000256" key="5">
    <source>
        <dbReference type="ARBA" id="ARBA00023002"/>
    </source>
</evidence>
<dbReference type="EMBL" id="CACRUA010000007">
    <property type="protein sequence ID" value="VYT82670.1"/>
    <property type="molecule type" value="Genomic_DNA"/>
</dbReference>